<name>A0A9K3E7Y2_HELAN</name>
<dbReference type="EMBL" id="MNCJ02000329">
    <property type="protein sequence ID" value="KAF5768735.1"/>
    <property type="molecule type" value="Genomic_DNA"/>
</dbReference>
<evidence type="ECO:0000313" key="2">
    <source>
        <dbReference type="Proteomes" id="UP000215914"/>
    </source>
</evidence>
<dbReference type="AlphaFoldDB" id="A0A9K3E7Y2"/>
<sequence>MLPVVKTNSLVVLSGALEEIAFKGVLLMKPLSKCKPVDSTLVVVAPLELLTGITCNSCSVTSSIVTGITEISTSDPGL</sequence>
<evidence type="ECO:0000313" key="1">
    <source>
        <dbReference type="EMBL" id="KAF5768735.1"/>
    </source>
</evidence>
<reference evidence="1" key="2">
    <citation type="submission" date="2020-06" db="EMBL/GenBank/DDBJ databases">
        <title>Helianthus annuus Genome sequencing and assembly Release 2.</title>
        <authorList>
            <person name="Gouzy J."/>
            <person name="Langlade N."/>
            <person name="Munos S."/>
        </authorList>
    </citation>
    <scope>NUCLEOTIDE SEQUENCE</scope>
    <source>
        <tissue evidence="1">Leaves</tissue>
    </source>
</reference>
<keyword evidence="2" id="KW-1185">Reference proteome</keyword>
<reference evidence="1" key="1">
    <citation type="journal article" date="2017" name="Nature">
        <title>The sunflower genome provides insights into oil metabolism, flowering and Asterid evolution.</title>
        <authorList>
            <person name="Badouin H."/>
            <person name="Gouzy J."/>
            <person name="Grassa C.J."/>
            <person name="Murat F."/>
            <person name="Staton S.E."/>
            <person name="Cottret L."/>
            <person name="Lelandais-Briere C."/>
            <person name="Owens G.L."/>
            <person name="Carrere S."/>
            <person name="Mayjonade B."/>
            <person name="Legrand L."/>
            <person name="Gill N."/>
            <person name="Kane N.C."/>
            <person name="Bowers J.E."/>
            <person name="Hubner S."/>
            <person name="Bellec A."/>
            <person name="Berard A."/>
            <person name="Berges H."/>
            <person name="Blanchet N."/>
            <person name="Boniface M.C."/>
            <person name="Brunel D."/>
            <person name="Catrice O."/>
            <person name="Chaidir N."/>
            <person name="Claudel C."/>
            <person name="Donnadieu C."/>
            <person name="Faraut T."/>
            <person name="Fievet G."/>
            <person name="Helmstetter N."/>
            <person name="King M."/>
            <person name="Knapp S.J."/>
            <person name="Lai Z."/>
            <person name="Le Paslier M.C."/>
            <person name="Lippi Y."/>
            <person name="Lorenzon L."/>
            <person name="Mandel J.R."/>
            <person name="Marage G."/>
            <person name="Marchand G."/>
            <person name="Marquand E."/>
            <person name="Bret-Mestries E."/>
            <person name="Morien E."/>
            <person name="Nambeesan S."/>
            <person name="Nguyen T."/>
            <person name="Pegot-Espagnet P."/>
            <person name="Pouilly N."/>
            <person name="Raftis F."/>
            <person name="Sallet E."/>
            <person name="Schiex T."/>
            <person name="Thomas J."/>
            <person name="Vandecasteele C."/>
            <person name="Vares D."/>
            <person name="Vear F."/>
            <person name="Vautrin S."/>
            <person name="Crespi M."/>
            <person name="Mangin B."/>
            <person name="Burke J.M."/>
            <person name="Salse J."/>
            <person name="Munos S."/>
            <person name="Vincourt P."/>
            <person name="Rieseberg L.H."/>
            <person name="Langlade N.B."/>
        </authorList>
    </citation>
    <scope>NUCLEOTIDE SEQUENCE</scope>
    <source>
        <tissue evidence="1">Leaves</tissue>
    </source>
</reference>
<proteinExistence type="predicted"/>
<dbReference type="Proteomes" id="UP000215914">
    <property type="component" value="Unassembled WGS sequence"/>
</dbReference>
<comment type="caution">
    <text evidence="1">The sequence shown here is derived from an EMBL/GenBank/DDBJ whole genome shotgun (WGS) entry which is preliminary data.</text>
</comment>
<accession>A0A9K3E7Y2</accession>
<dbReference type="Gramene" id="mRNA:HanXRQr2_Chr14g0639991">
    <property type="protein sequence ID" value="mRNA:HanXRQr2_Chr14g0639991"/>
    <property type="gene ID" value="HanXRQr2_Chr14g0639991"/>
</dbReference>
<organism evidence="1 2">
    <name type="scientific">Helianthus annuus</name>
    <name type="common">Common sunflower</name>
    <dbReference type="NCBI Taxonomy" id="4232"/>
    <lineage>
        <taxon>Eukaryota</taxon>
        <taxon>Viridiplantae</taxon>
        <taxon>Streptophyta</taxon>
        <taxon>Embryophyta</taxon>
        <taxon>Tracheophyta</taxon>
        <taxon>Spermatophyta</taxon>
        <taxon>Magnoliopsida</taxon>
        <taxon>eudicotyledons</taxon>
        <taxon>Gunneridae</taxon>
        <taxon>Pentapetalae</taxon>
        <taxon>asterids</taxon>
        <taxon>campanulids</taxon>
        <taxon>Asterales</taxon>
        <taxon>Asteraceae</taxon>
        <taxon>Asteroideae</taxon>
        <taxon>Heliantheae alliance</taxon>
        <taxon>Heliantheae</taxon>
        <taxon>Helianthus</taxon>
    </lineage>
</organism>
<gene>
    <name evidence="1" type="ORF">HanXRQr2_Chr14g0639991</name>
</gene>
<protein>
    <submittedName>
        <fullName evidence="1">Uncharacterized protein</fullName>
    </submittedName>
</protein>